<dbReference type="EMBL" id="CP003539">
    <property type="protein sequence ID" value="AFX99265.1"/>
    <property type="molecule type" value="Genomic_DNA"/>
</dbReference>
<gene>
    <name evidence="1" type="ORF">A1OE_1087</name>
</gene>
<dbReference type="KEGG" id="thal:A1OE_1087"/>
<protein>
    <submittedName>
        <fullName evidence="1">Uncharacterized protein</fullName>
    </submittedName>
</protein>
<dbReference type="Proteomes" id="UP000010077">
    <property type="component" value="Chromosome"/>
</dbReference>
<proteinExistence type="predicted"/>
<organism evidence="1 2">
    <name type="scientific">Candidatus Endolissoclinum faulkneri L2</name>
    <dbReference type="NCBI Taxonomy" id="1193729"/>
    <lineage>
        <taxon>Bacteria</taxon>
        <taxon>Pseudomonadati</taxon>
        <taxon>Pseudomonadota</taxon>
        <taxon>Alphaproteobacteria</taxon>
        <taxon>Rhodospirillales</taxon>
        <taxon>Rhodospirillaceae</taxon>
        <taxon>Candidatus Endolissoclinum</taxon>
    </lineage>
</organism>
<dbReference type="STRING" id="1193729.A1OE_1087"/>
<sequence length="37" mass="4657">MNFIQHLFCILYLFSYKSLTRESLTIINFFNEQKKYY</sequence>
<evidence type="ECO:0000313" key="2">
    <source>
        <dbReference type="Proteomes" id="UP000010077"/>
    </source>
</evidence>
<dbReference type="AlphaFoldDB" id="K7YI39"/>
<keyword evidence="2" id="KW-1185">Reference proteome</keyword>
<accession>K7YI39</accession>
<reference evidence="1 2" key="1">
    <citation type="journal article" date="2012" name="Proc. Natl. Acad. Sci. U.S.A.">
        <title>Genome streamlining and chemical defense in a coral reef symbiosis.</title>
        <authorList>
            <person name="Kwan J.C."/>
            <person name="Donia M.S."/>
            <person name="Han A.W."/>
            <person name="Hirose E."/>
            <person name="Haygood M.G."/>
            <person name="Schmidt E.W."/>
        </authorList>
    </citation>
    <scope>NUCLEOTIDE SEQUENCE [LARGE SCALE GENOMIC DNA]</scope>
    <source>
        <strain evidence="1 2">L2</strain>
    </source>
</reference>
<name>K7YI39_9PROT</name>
<dbReference type="HOGENOM" id="CLU_3341694_0_0_5"/>
<evidence type="ECO:0000313" key="1">
    <source>
        <dbReference type="EMBL" id="AFX99265.1"/>
    </source>
</evidence>